<organism evidence="2 3">
    <name type="scientific">Pelobates cultripes</name>
    <name type="common">Western spadefoot toad</name>
    <dbReference type="NCBI Taxonomy" id="61616"/>
    <lineage>
        <taxon>Eukaryota</taxon>
        <taxon>Metazoa</taxon>
        <taxon>Chordata</taxon>
        <taxon>Craniata</taxon>
        <taxon>Vertebrata</taxon>
        <taxon>Euteleostomi</taxon>
        <taxon>Amphibia</taxon>
        <taxon>Batrachia</taxon>
        <taxon>Anura</taxon>
        <taxon>Pelobatoidea</taxon>
        <taxon>Pelobatidae</taxon>
        <taxon>Pelobates</taxon>
    </lineage>
</organism>
<dbReference type="Gene3D" id="1.10.287.3160">
    <property type="match status" value="1"/>
</dbReference>
<proteinExistence type="predicted"/>
<dbReference type="Proteomes" id="UP001295444">
    <property type="component" value="Chromosome 06"/>
</dbReference>
<accession>A0AAD1W869</accession>
<sequence>MYPRRSSFSRFNRCNACDNVAAEGKRVSIACMKQVAEPPVAHPAIANPADVISIIKQAVAEGVKEATQSTRHTKHRRREISDSESSMEDSYEKSNLPTEYPESFNDEEFPYSGGFDKSKIEVLIEAVRKSLEEFSVQEPSCSKHIASFKRKETAFLLHESIKTLINDEWGKSEKQVNFQGKWLRYNNSRKLTLPPKLDTSVVRLAKKTILPQDDSSSLREPMIPMILIFLRPTLQQELVCTQQLP</sequence>
<gene>
    <name evidence="2" type="ORF">PECUL_23A056419</name>
</gene>
<dbReference type="EMBL" id="OW240917">
    <property type="protein sequence ID" value="CAH2299354.1"/>
    <property type="molecule type" value="Genomic_DNA"/>
</dbReference>
<keyword evidence="3" id="KW-1185">Reference proteome</keyword>
<feature type="region of interest" description="Disordered" evidence="1">
    <location>
        <begin position="64"/>
        <end position="103"/>
    </location>
</feature>
<protein>
    <submittedName>
        <fullName evidence="2">Uncharacterized protein</fullName>
    </submittedName>
</protein>
<evidence type="ECO:0000256" key="1">
    <source>
        <dbReference type="SAM" id="MobiDB-lite"/>
    </source>
</evidence>
<reference evidence="2" key="1">
    <citation type="submission" date="2022-03" db="EMBL/GenBank/DDBJ databases">
        <authorList>
            <person name="Alioto T."/>
            <person name="Alioto T."/>
            <person name="Gomez Garrido J."/>
        </authorList>
    </citation>
    <scope>NUCLEOTIDE SEQUENCE</scope>
</reference>
<dbReference type="AlphaFoldDB" id="A0AAD1W869"/>
<name>A0AAD1W869_PELCU</name>
<evidence type="ECO:0000313" key="3">
    <source>
        <dbReference type="Proteomes" id="UP001295444"/>
    </source>
</evidence>
<evidence type="ECO:0000313" key="2">
    <source>
        <dbReference type="EMBL" id="CAH2299354.1"/>
    </source>
</evidence>